<dbReference type="RefSeq" id="WP_179600589.1">
    <property type="nucleotide sequence ID" value="NZ_CP060201.1"/>
</dbReference>
<dbReference type="Gene3D" id="1.10.150.430">
    <property type="entry name" value="DUF3349, helical bundle"/>
    <property type="match status" value="1"/>
</dbReference>
<dbReference type="InterPro" id="IPR021784">
    <property type="entry name" value="DUF3349"/>
</dbReference>
<reference evidence="2" key="1">
    <citation type="journal article" date="2020" name="Microbiol. Resour. Announc.">
        <title>Complete genome sequences of four natural Pseudomonas isolates that catabolize a wide range of aromatic compounds relevant to lignin valorization.</title>
        <authorList>
            <person name="Hatmaker E.A."/>
            <person name="Presley G."/>
            <person name="Cannon O."/>
            <person name="Guss A.M."/>
            <person name="Elkins J.G."/>
        </authorList>
    </citation>
    <scope>NUCLEOTIDE SEQUENCE [LARGE SCALE GENOMIC DNA]</scope>
    <source>
        <strain evidence="2">H1F5C</strain>
    </source>
</reference>
<sequence length="99" mass="10821">MPLGTELDASLADVLSMLKRAFPNGVSPTDYRPLLAALYEHLSDRNLANVISQLTHKDPDLVLNEIYEAVTSKKPKAQEIAALTRLLNHHGASETLADT</sequence>
<gene>
    <name evidence="1" type="ORF">GGI48_25435</name>
</gene>
<dbReference type="InterPro" id="IPR044918">
    <property type="entry name" value="DUF3349_helical"/>
</dbReference>
<accession>A0A7G8YLP3</accession>
<name>A0A7G8YLP3_9PSED</name>
<evidence type="ECO:0000313" key="2">
    <source>
        <dbReference type="Proteomes" id="UP000515277"/>
    </source>
</evidence>
<dbReference type="EMBL" id="CP060201">
    <property type="protein sequence ID" value="QNH76593.1"/>
    <property type="molecule type" value="Genomic_DNA"/>
</dbReference>
<proteinExistence type="predicted"/>
<protein>
    <submittedName>
        <fullName evidence="1">DUF3349 domain-containing protein</fullName>
    </submittedName>
</protein>
<dbReference type="Proteomes" id="UP000515277">
    <property type="component" value="Chromosome"/>
</dbReference>
<evidence type="ECO:0000313" key="1">
    <source>
        <dbReference type="EMBL" id="QNH76593.1"/>
    </source>
</evidence>
<dbReference type="AlphaFoldDB" id="A0A7G8YLP3"/>
<dbReference type="Pfam" id="PF11829">
    <property type="entry name" value="DUF3349"/>
    <property type="match status" value="1"/>
</dbReference>
<organism evidence="1 2">
    <name type="scientific">Pseudomonas protegens</name>
    <dbReference type="NCBI Taxonomy" id="380021"/>
    <lineage>
        <taxon>Bacteria</taxon>
        <taxon>Pseudomonadati</taxon>
        <taxon>Pseudomonadota</taxon>
        <taxon>Gammaproteobacteria</taxon>
        <taxon>Pseudomonadales</taxon>
        <taxon>Pseudomonadaceae</taxon>
        <taxon>Pseudomonas</taxon>
    </lineage>
</organism>